<feature type="compositionally biased region" description="Polar residues" evidence="1">
    <location>
        <begin position="215"/>
        <end position="227"/>
    </location>
</feature>
<protein>
    <submittedName>
        <fullName evidence="2">Uncharacterized protein</fullName>
    </submittedName>
</protein>
<organism evidence="2 3">
    <name type="scientific">Morella rubra</name>
    <name type="common">Chinese bayberry</name>
    <dbReference type="NCBI Taxonomy" id="262757"/>
    <lineage>
        <taxon>Eukaryota</taxon>
        <taxon>Viridiplantae</taxon>
        <taxon>Streptophyta</taxon>
        <taxon>Embryophyta</taxon>
        <taxon>Tracheophyta</taxon>
        <taxon>Spermatophyta</taxon>
        <taxon>Magnoliopsida</taxon>
        <taxon>eudicotyledons</taxon>
        <taxon>Gunneridae</taxon>
        <taxon>Pentapetalae</taxon>
        <taxon>rosids</taxon>
        <taxon>fabids</taxon>
        <taxon>Fagales</taxon>
        <taxon>Myricaceae</taxon>
        <taxon>Morella</taxon>
    </lineage>
</organism>
<keyword evidence="3" id="KW-1185">Reference proteome</keyword>
<dbReference type="Proteomes" id="UP000516437">
    <property type="component" value="Chromosome 6"/>
</dbReference>
<dbReference type="EMBL" id="RXIC02000024">
    <property type="protein sequence ID" value="KAB1210392.1"/>
    <property type="molecule type" value="Genomic_DNA"/>
</dbReference>
<feature type="compositionally biased region" description="Basic residues" evidence="1">
    <location>
        <begin position="252"/>
        <end position="261"/>
    </location>
</feature>
<feature type="compositionally biased region" description="Acidic residues" evidence="1">
    <location>
        <begin position="148"/>
        <end position="161"/>
    </location>
</feature>
<evidence type="ECO:0000256" key="1">
    <source>
        <dbReference type="SAM" id="MobiDB-lite"/>
    </source>
</evidence>
<evidence type="ECO:0000313" key="3">
    <source>
        <dbReference type="Proteomes" id="UP000516437"/>
    </source>
</evidence>
<sequence>MNYADAVELWWDTLRIYVAHATSQLVLVPESDVTENLNEEDLIFDDILEDRSMTDMGVDVEEIVRDADGAYVEDVCVNIEEIVRDAEGVHVEDVSVNIEDIVRDVEGVNSEVQNEESGDDARKASMEWFEQGTNNDISVDERKIVGGSDDDVMESTNEDNVSDGNKPRKRKATNFREEKLEDDSFQNEAGQSSEAPEATGNNTTMTAEPCEARTSESTQVPTSQPRRSPQKKSGTEGQGSQPSNLFQAMRLPAKKSTTKRKNISETRIQGGSQRYN</sequence>
<name>A0A6A1VC06_9ROSI</name>
<reference evidence="2 3" key="1">
    <citation type="journal article" date="2019" name="Plant Biotechnol. J.">
        <title>The red bayberry genome and genetic basis of sex determination.</title>
        <authorList>
            <person name="Jia H.M."/>
            <person name="Jia H.J."/>
            <person name="Cai Q.L."/>
            <person name="Wang Y."/>
            <person name="Zhao H.B."/>
            <person name="Yang W.F."/>
            <person name="Wang G.Y."/>
            <person name="Li Y.H."/>
            <person name="Zhan D.L."/>
            <person name="Shen Y.T."/>
            <person name="Niu Q.F."/>
            <person name="Chang L."/>
            <person name="Qiu J."/>
            <person name="Zhao L."/>
            <person name="Xie H.B."/>
            <person name="Fu W.Y."/>
            <person name="Jin J."/>
            <person name="Li X.W."/>
            <person name="Jiao Y."/>
            <person name="Zhou C.C."/>
            <person name="Tu T."/>
            <person name="Chai C.Y."/>
            <person name="Gao J.L."/>
            <person name="Fan L.J."/>
            <person name="van de Weg E."/>
            <person name="Wang J.Y."/>
            <person name="Gao Z.S."/>
        </authorList>
    </citation>
    <scope>NUCLEOTIDE SEQUENCE [LARGE SCALE GENOMIC DNA]</scope>
    <source>
        <tissue evidence="2">Leaves</tissue>
    </source>
</reference>
<comment type="caution">
    <text evidence="2">The sequence shown here is derived from an EMBL/GenBank/DDBJ whole genome shotgun (WGS) entry which is preliminary data.</text>
</comment>
<feature type="region of interest" description="Disordered" evidence="1">
    <location>
        <begin position="147"/>
        <end position="276"/>
    </location>
</feature>
<feature type="compositionally biased region" description="Polar residues" evidence="1">
    <location>
        <begin position="265"/>
        <end position="276"/>
    </location>
</feature>
<gene>
    <name evidence="2" type="ORF">CJ030_MR6G025449</name>
</gene>
<accession>A0A6A1VC06</accession>
<dbReference type="AlphaFoldDB" id="A0A6A1VC06"/>
<proteinExistence type="predicted"/>
<feature type="compositionally biased region" description="Polar residues" evidence="1">
    <location>
        <begin position="186"/>
        <end position="206"/>
    </location>
</feature>
<evidence type="ECO:0000313" key="2">
    <source>
        <dbReference type="EMBL" id="KAB1210392.1"/>
    </source>
</evidence>